<accession>A0A9J6DW51</accession>
<dbReference type="EMBL" id="JABSTU010000007">
    <property type="protein sequence ID" value="KAH8025952.1"/>
    <property type="molecule type" value="Genomic_DNA"/>
</dbReference>
<comment type="caution">
    <text evidence="1">The sequence shown here is derived from an EMBL/GenBank/DDBJ whole genome shotgun (WGS) entry which is preliminary data.</text>
</comment>
<reference evidence="1" key="1">
    <citation type="journal article" date="2020" name="Cell">
        <title>Large-Scale Comparative Analyses of Tick Genomes Elucidate Their Genetic Diversity and Vector Capacities.</title>
        <authorList>
            <consortium name="Tick Genome and Microbiome Consortium (TIGMIC)"/>
            <person name="Jia N."/>
            <person name="Wang J."/>
            <person name="Shi W."/>
            <person name="Du L."/>
            <person name="Sun Y."/>
            <person name="Zhan W."/>
            <person name="Jiang J.F."/>
            <person name="Wang Q."/>
            <person name="Zhang B."/>
            <person name="Ji P."/>
            <person name="Bell-Sakyi L."/>
            <person name="Cui X.M."/>
            <person name="Yuan T.T."/>
            <person name="Jiang B.G."/>
            <person name="Yang W.F."/>
            <person name="Lam T.T."/>
            <person name="Chang Q.C."/>
            <person name="Ding S.J."/>
            <person name="Wang X.J."/>
            <person name="Zhu J.G."/>
            <person name="Ruan X.D."/>
            <person name="Zhao L."/>
            <person name="Wei J.T."/>
            <person name="Ye R.Z."/>
            <person name="Que T.C."/>
            <person name="Du C.H."/>
            <person name="Zhou Y.H."/>
            <person name="Cheng J.X."/>
            <person name="Dai P.F."/>
            <person name="Guo W.B."/>
            <person name="Han X.H."/>
            <person name="Huang E.J."/>
            <person name="Li L.F."/>
            <person name="Wei W."/>
            <person name="Gao Y.C."/>
            <person name="Liu J.Z."/>
            <person name="Shao H.Z."/>
            <person name="Wang X."/>
            <person name="Wang C.C."/>
            <person name="Yang T.C."/>
            <person name="Huo Q.B."/>
            <person name="Li W."/>
            <person name="Chen H.Y."/>
            <person name="Chen S.E."/>
            <person name="Zhou L.G."/>
            <person name="Ni X.B."/>
            <person name="Tian J.H."/>
            <person name="Sheng Y."/>
            <person name="Liu T."/>
            <person name="Pan Y.S."/>
            <person name="Xia L.Y."/>
            <person name="Li J."/>
            <person name="Zhao F."/>
            <person name="Cao W.C."/>
        </authorList>
    </citation>
    <scope>NUCLEOTIDE SEQUENCE</scope>
    <source>
        <strain evidence="1">Rmic-2018</strain>
    </source>
</reference>
<name>A0A9J6DW51_RHIMP</name>
<sequence length="107" mass="11747">MCEAPLAQLNQHVQVKAHTEPLTEDFVRKFTVVVLTEVPLENQKAIGDFTHENNIPLIVADTRGVAGQIFCDFGEKFRVLDPNGEPPRSIMIKLISQVCGSTVLSSG</sequence>
<dbReference type="VEuPathDB" id="VectorBase:LOC119169676"/>
<dbReference type="SUPFAM" id="SSF69572">
    <property type="entry name" value="Activating enzymes of the ubiquitin-like proteins"/>
    <property type="match status" value="1"/>
</dbReference>
<proteinExistence type="predicted"/>
<dbReference type="InterPro" id="IPR035985">
    <property type="entry name" value="Ubiquitin-activating_enz"/>
</dbReference>
<reference evidence="1" key="2">
    <citation type="submission" date="2021-09" db="EMBL/GenBank/DDBJ databases">
        <authorList>
            <person name="Jia N."/>
            <person name="Wang J."/>
            <person name="Shi W."/>
            <person name="Du L."/>
            <person name="Sun Y."/>
            <person name="Zhan W."/>
            <person name="Jiang J."/>
            <person name="Wang Q."/>
            <person name="Zhang B."/>
            <person name="Ji P."/>
            <person name="Sakyi L.B."/>
            <person name="Cui X."/>
            <person name="Yuan T."/>
            <person name="Jiang B."/>
            <person name="Yang W."/>
            <person name="Lam T.T.-Y."/>
            <person name="Chang Q."/>
            <person name="Ding S."/>
            <person name="Wang X."/>
            <person name="Zhu J."/>
            <person name="Ruan X."/>
            <person name="Zhao L."/>
            <person name="Wei J."/>
            <person name="Que T."/>
            <person name="Du C."/>
            <person name="Cheng J."/>
            <person name="Dai P."/>
            <person name="Han X."/>
            <person name="Huang E."/>
            <person name="Gao Y."/>
            <person name="Liu J."/>
            <person name="Shao H."/>
            <person name="Ye R."/>
            <person name="Li L."/>
            <person name="Wei W."/>
            <person name="Wang X."/>
            <person name="Wang C."/>
            <person name="Huo Q."/>
            <person name="Li W."/>
            <person name="Guo W."/>
            <person name="Chen H."/>
            <person name="Chen S."/>
            <person name="Zhou L."/>
            <person name="Zhou L."/>
            <person name="Ni X."/>
            <person name="Tian J."/>
            <person name="Zhou Y."/>
            <person name="Sheng Y."/>
            <person name="Liu T."/>
            <person name="Pan Y."/>
            <person name="Xia L."/>
            <person name="Li J."/>
            <person name="Zhao F."/>
            <person name="Cao W."/>
        </authorList>
    </citation>
    <scope>NUCLEOTIDE SEQUENCE</scope>
    <source>
        <strain evidence="1">Rmic-2018</strain>
        <tissue evidence="1">Larvae</tissue>
    </source>
</reference>
<evidence type="ECO:0000313" key="2">
    <source>
        <dbReference type="Proteomes" id="UP000821866"/>
    </source>
</evidence>
<dbReference type="Gene3D" id="3.40.50.720">
    <property type="entry name" value="NAD(P)-binding Rossmann-like Domain"/>
    <property type="match status" value="1"/>
</dbReference>
<gene>
    <name evidence="1" type="ORF">HPB51_014285</name>
</gene>
<protein>
    <submittedName>
        <fullName evidence="1">Uncharacterized protein</fullName>
    </submittedName>
</protein>
<dbReference type="AlphaFoldDB" id="A0A9J6DW51"/>
<evidence type="ECO:0000313" key="1">
    <source>
        <dbReference type="EMBL" id="KAH8025952.1"/>
    </source>
</evidence>
<organism evidence="1 2">
    <name type="scientific">Rhipicephalus microplus</name>
    <name type="common">Cattle tick</name>
    <name type="synonym">Boophilus microplus</name>
    <dbReference type="NCBI Taxonomy" id="6941"/>
    <lineage>
        <taxon>Eukaryota</taxon>
        <taxon>Metazoa</taxon>
        <taxon>Ecdysozoa</taxon>
        <taxon>Arthropoda</taxon>
        <taxon>Chelicerata</taxon>
        <taxon>Arachnida</taxon>
        <taxon>Acari</taxon>
        <taxon>Parasitiformes</taxon>
        <taxon>Ixodida</taxon>
        <taxon>Ixodoidea</taxon>
        <taxon>Ixodidae</taxon>
        <taxon>Rhipicephalinae</taxon>
        <taxon>Rhipicephalus</taxon>
        <taxon>Boophilus</taxon>
    </lineage>
</organism>
<dbReference type="Proteomes" id="UP000821866">
    <property type="component" value="Unassembled WGS sequence"/>
</dbReference>
<keyword evidence="2" id="KW-1185">Reference proteome</keyword>
<dbReference type="GO" id="GO:0008641">
    <property type="term" value="F:ubiquitin-like modifier activating enzyme activity"/>
    <property type="evidence" value="ECO:0007669"/>
    <property type="project" value="InterPro"/>
</dbReference>